<protein>
    <recommendedName>
        <fullName evidence="8">TP53RK-binding protein</fullName>
    </recommendedName>
</protein>
<evidence type="ECO:0000256" key="5">
    <source>
        <dbReference type="RuleBase" id="RU004398"/>
    </source>
</evidence>
<dbReference type="GO" id="GO:0005829">
    <property type="term" value="C:cytosol"/>
    <property type="evidence" value="ECO:0000318"/>
    <property type="project" value="GO_Central"/>
</dbReference>
<keyword evidence="7" id="KW-1185">Reference proteome</keyword>
<dbReference type="InParanoid" id="A0A7M7PSF8"/>
<dbReference type="GeneID" id="577441"/>
<dbReference type="EnsemblMetazoa" id="XM_030999901">
    <property type="protein sequence ID" value="XP_030855761"/>
    <property type="gene ID" value="LOC577441"/>
</dbReference>
<evidence type="ECO:0000313" key="6">
    <source>
        <dbReference type="EnsemblMetazoa" id="XP_030855761"/>
    </source>
</evidence>
<reference evidence="6" key="2">
    <citation type="submission" date="2021-01" db="UniProtKB">
        <authorList>
            <consortium name="EnsemblMetazoa"/>
        </authorList>
    </citation>
    <scope>IDENTIFICATION</scope>
</reference>
<evidence type="ECO:0000256" key="1">
    <source>
        <dbReference type="ARBA" id="ARBA00004123"/>
    </source>
</evidence>
<dbReference type="RefSeq" id="XP_030855761.1">
    <property type="nucleotide sequence ID" value="XM_030999901.1"/>
</dbReference>
<dbReference type="NCBIfam" id="NF011465">
    <property type="entry name" value="PRK14886.1-1"/>
    <property type="match status" value="1"/>
</dbReference>
<dbReference type="PANTHER" id="PTHR15840">
    <property type="entry name" value="CGI-121 FAMILY MEMBER"/>
    <property type="match status" value="1"/>
</dbReference>
<dbReference type="InterPro" id="IPR036504">
    <property type="entry name" value="CGI121/TPRKB_sf"/>
</dbReference>
<evidence type="ECO:0000256" key="2">
    <source>
        <dbReference type="ARBA" id="ARBA00005546"/>
    </source>
</evidence>
<evidence type="ECO:0008006" key="8">
    <source>
        <dbReference type="Google" id="ProtNLM"/>
    </source>
</evidence>
<comment type="similarity">
    <text evidence="2 5">Belongs to the CGI121/TPRKB family.</text>
</comment>
<dbReference type="GO" id="GO:0000408">
    <property type="term" value="C:EKC/KEOPS complex"/>
    <property type="evidence" value="ECO:0000318"/>
    <property type="project" value="GO_Central"/>
</dbReference>
<dbReference type="InterPro" id="IPR013926">
    <property type="entry name" value="CGI121/TPRKB"/>
</dbReference>
<sequence>MMTAAEDVSLPSLTFQLELFPETSGTIALFEDVMNVTDLKAMLINKELDAVMLSPKMLVSPFQIMVAVNKALHVHATGHAITRTVNSEIIYSLSPSTNISESFKVFAMGSTDTSVVVIVLDDPDQTKLKCIAAKIEGVCVPLAQLSTHTDEIMIKKKYSISKAELSVGSLEDAVICKMASSDLS</sequence>
<keyword evidence="3" id="KW-0819">tRNA processing</keyword>
<dbReference type="Pfam" id="PF08617">
    <property type="entry name" value="CGI-121"/>
    <property type="match status" value="1"/>
</dbReference>
<dbReference type="OMA" id="IVCRMST"/>
<evidence type="ECO:0000313" key="7">
    <source>
        <dbReference type="Proteomes" id="UP000007110"/>
    </source>
</evidence>
<dbReference type="OrthoDB" id="329139at2759"/>
<dbReference type="GO" id="GO:0002949">
    <property type="term" value="P:tRNA threonylcarbamoyladenosine modification"/>
    <property type="evidence" value="ECO:0000318"/>
    <property type="project" value="GO_Central"/>
</dbReference>
<organism evidence="6 7">
    <name type="scientific">Strongylocentrotus purpuratus</name>
    <name type="common">Purple sea urchin</name>
    <dbReference type="NCBI Taxonomy" id="7668"/>
    <lineage>
        <taxon>Eukaryota</taxon>
        <taxon>Metazoa</taxon>
        <taxon>Echinodermata</taxon>
        <taxon>Eleutherozoa</taxon>
        <taxon>Echinozoa</taxon>
        <taxon>Echinoidea</taxon>
        <taxon>Euechinoidea</taxon>
        <taxon>Echinacea</taxon>
        <taxon>Camarodonta</taxon>
        <taxon>Echinidea</taxon>
        <taxon>Strongylocentrotidae</taxon>
        <taxon>Strongylocentrotus</taxon>
    </lineage>
</organism>
<comment type="subcellular location">
    <subcellularLocation>
        <location evidence="1">Nucleus</location>
    </subcellularLocation>
</comment>
<evidence type="ECO:0000256" key="3">
    <source>
        <dbReference type="ARBA" id="ARBA00022694"/>
    </source>
</evidence>
<evidence type="ECO:0000256" key="4">
    <source>
        <dbReference type="ARBA" id="ARBA00023242"/>
    </source>
</evidence>
<dbReference type="FunCoup" id="A0A7M7PSF8">
    <property type="interactions" value="1449"/>
</dbReference>
<dbReference type="SUPFAM" id="SSF143870">
    <property type="entry name" value="PF0523-like"/>
    <property type="match status" value="1"/>
</dbReference>
<dbReference type="PANTHER" id="PTHR15840:SF10">
    <property type="entry name" value="EKC_KEOPS COMPLEX SUBUNIT TPRKB"/>
    <property type="match status" value="1"/>
</dbReference>
<dbReference type="AlphaFoldDB" id="A0A7M7PSF8"/>
<name>A0A7M7PSF8_STRPU</name>
<keyword evidence="4 5" id="KW-0539">Nucleus</keyword>
<dbReference type="CTD" id="51002"/>
<proteinExistence type="inferred from homology"/>
<dbReference type="Proteomes" id="UP000007110">
    <property type="component" value="Unassembled WGS sequence"/>
</dbReference>
<reference evidence="7" key="1">
    <citation type="submission" date="2015-02" db="EMBL/GenBank/DDBJ databases">
        <title>Genome sequencing for Strongylocentrotus purpuratus.</title>
        <authorList>
            <person name="Murali S."/>
            <person name="Liu Y."/>
            <person name="Vee V."/>
            <person name="English A."/>
            <person name="Wang M."/>
            <person name="Skinner E."/>
            <person name="Han Y."/>
            <person name="Muzny D.M."/>
            <person name="Worley K.C."/>
            <person name="Gibbs R.A."/>
        </authorList>
    </citation>
    <scope>NUCLEOTIDE SEQUENCE</scope>
</reference>
<dbReference type="Gene3D" id="3.30.2380.10">
    <property type="entry name" value="CGI121/TPRKB"/>
    <property type="match status" value="1"/>
</dbReference>
<accession>A0A7M7PSF8</accession>
<dbReference type="GO" id="GO:0005634">
    <property type="term" value="C:nucleus"/>
    <property type="evidence" value="ECO:0000318"/>
    <property type="project" value="GO_Central"/>
</dbReference>
<dbReference type="KEGG" id="spu:577441"/>